<gene>
    <name evidence="1" type="ORF">SAMN05421847_2205</name>
</gene>
<protein>
    <submittedName>
        <fullName evidence="1">Uncharacterized protein</fullName>
    </submittedName>
</protein>
<sequence length="60" mass="6799">MFRNCHGLQIRAIGPALRGAFYKTINNNKKDVNIIVKWLSDPINMNSAKNAVENAEKNKK</sequence>
<dbReference type="Proteomes" id="UP000236738">
    <property type="component" value="Unassembled WGS sequence"/>
</dbReference>
<dbReference type="RefSeq" id="WP_103914080.1">
    <property type="nucleotide sequence ID" value="NZ_FNUS01000005.1"/>
</dbReference>
<keyword evidence="2" id="KW-1185">Reference proteome</keyword>
<proteinExistence type="predicted"/>
<name>A0A1H5ZTF6_9FLAO</name>
<evidence type="ECO:0000313" key="2">
    <source>
        <dbReference type="Proteomes" id="UP000236738"/>
    </source>
</evidence>
<dbReference type="EMBL" id="FNUS01000005">
    <property type="protein sequence ID" value="SEG39813.1"/>
    <property type="molecule type" value="Genomic_DNA"/>
</dbReference>
<accession>A0A1H5ZTF6</accession>
<reference evidence="2" key="1">
    <citation type="submission" date="2016-10" db="EMBL/GenBank/DDBJ databases">
        <authorList>
            <person name="Varghese N."/>
            <person name="Submissions S."/>
        </authorList>
    </citation>
    <scope>NUCLEOTIDE SEQUENCE [LARGE SCALE GENOMIC DNA]</scope>
    <source>
        <strain evidence="2">DSM 21580</strain>
    </source>
</reference>
<dbReference type="AlphaFoldDB" id="A0A1H5ZTF6"/>
<organism evidence="1 2">
    <name type="scientific">Halpernia humi</name>
    <dbReference type="NCBI Taxonomy" id="493375"/>
    <lineage>
        <taxon>Bacteria</taxon>
        <taxon>Pseudomonadati</taxon>
        <taxon>Bacteroidota</taxon>
        <taxon>Flavobacteriia</taxon>
        <taxon>Flavobacteriales</taxon>
        <taxon>Weeksellaceae</taxon>
        <taxon>Chryseobacterium group</taxon>
        <taxon>Halpernia</taxon>
    </lineage>
</organism>
<evidence type="ECO:0000313" key="1">
    <source>
        <dbReference type="EMBL" id="SEG39813.1"/>
    </source>
</evidence>